<evidence type="ECO:0000313" key="3">
    <source>
        <dbReference type="Proteomes" id="UP000317369"/>
    </source>
</evidence>
<comment type="similarity">
    <text evidence="1">Belongs to the UPF0301 (AlgH) family.</text>
</comment>
<dbReference type="Pfam" id="PF02622">
    <property type="entry name" value="DUF179"/>
    <property type="match status" value="1"/>
</dbReference>
<dbReference type="PANTHER" id="PTHR30327:SF1">
    <property type="entry name" value="UPF0301 PROTEIN YQGE"/>
    <property type="match status" value="1"/>
</dbReference>
<dbReference type="InterPro" id="IPR003774">
    <property type="entry name" value="AlgH-like"/>
</dbReference>
<organism evidence="2 3">
    <name type="scientific">Poriferisphaera corsica</name>
    <dbReference type="NCBI Taxonomy" id="2528020"/>
    <lineage>
        <taxon>Bacteria</taxon>
        <taxon>Pseudomonadati</taxon>
        <taxon>Planctomycetota</taxon>
        <taxon>Phycisphaerae</taxon>
        <taxon>Phycisphaerales</taxon>
        <taxon>Phycisphaeraceae</taxon>
        <taxon>Poriferisphaera</taxon>
    </lineage>
</organism>
<accession>A0A517YQJ9</accession>
<reference evidence="2 3" key="1">
    <citation type="submission" date="2019-02" db="EMBL/GenBank/DDBJ databases">
        <title>Deep-cultivation of Planctomycetes and their phenomic and genomic characterization uncovers novel biology.</title>
        <authorList>
            <person name="Wiegand S."/>
            <person name="Jogler M."/>
            <person name="Boedeker C."/>
            <person name="Pinto D."/>
            <person name="Vollmers J."/>
            <person name="Rivas-Marin E."/>
            <person name="Kohn T."/>
            <person name="Peeters S.H."/>
            <person name="Heuer A."/>
            <person name="Rast P."/>
            <person name="Oberbeckmann S."/>
            <person name="Bunk B."/>
            <person name="Jeske O."/>
            <person name="Meyerdierks A."/>
            <person name="Storesund J.E."/>
            <person name="Kallscheuer N."/>
            <person name="Luecker S."/>
            <person name="Lage O.M."/>
            <person name="Pohl T."/>
            <person name="Merkel B.J."/>
            <person name="Hornburger P."/>
            <person name="Mueller R.-W."/>
            <person name="Bruemmer F."/>
            <person name="Labrenz M."/>
            <person name="Spormann A.M."/>
            <person name="Op den Camp H."/>
            <person name="Overmann J."/>
            <person name="Amann R."/>
            <person name="Jetten M.S.M."/>
            <person name="Mascher T."/>
            <person name="Medema M.H."/>
            <person name="Devos D.P."/>
            <person name="Kaster A.-K."/>
            <person name="Ovreas L."/>
            <person name="Rohde M."/>
            <person name="Galperin M.Y."/>
            <person name="Jogler C."/>
        </authorList>
    </citation>
    <scope>NUCLEOTIDE SEQUENCE [LARGE SCALE GENOMIC DNA]</scope>
    <source>
        <strain evidence="2 3">KS4</strain>
    </source>
</reference>
<dbReference type="EMBL" id="CP036425">
    <property type="protein sequence ID" value="QDU32499.1"/>
    <property type="molecule type" value="Genomic_DNA"/>
</dbReference>
<evidence type="ECO:0008006" key="4">
    <source>
        <dbReference type="Google" id="ProtNLM"/>
    </source>
</evidence>
<dbReference type="SUPFAM" id="SSF143456">
    <property type="entry name" value="VC0467-like"/>
    <property type="match status" value="1"/>
</dbReference>
<name>A0A517YQJ9_9BACT</name>
<dbReference type="PANTHER" id="PTHR30327">
    <property type="entry name" value="UNCHARACTERIZED PROTEIN YQGE"/>
    <property type="match status" value="1"/>
</dbReference>
<dbReference type="KEGG" id="pcor:KS4_05310"/>
<evidence type="ECO:0000313" key="2">
    <source>
        <dbReference type="EMBL" id="QDU32499.1"/>
    </source>
</evidence>
<dbReference type="GO" id="GO:0005829">
    <property type="term" value="C:cytosol"/>
    <property type="evidence" value="ECO:0007669"/>
    <property type="project" value="TreeGrafter"/>
</dbReference>
<dbReference type="AlphaFoldDB" id="A0A517YQJ9"/>
<dbReference type="OrthoDB" id="9807486at2"/>
<proteinExistence type="inferred from homology"/>
<sequence>MQSRQGQILISNTDMLDPNFHQTLTLLVQHDDQGALGLTLNRELDVDFKELWANVSPSTSNYDGSLMLGGPCEGPLMILHNNPIYGTQPVIPNVFFTTDPEEITWLLEHHRGHMKCFTGYSGWSALQLEEELEVGSWVTAEATPEIIFEEDHANQWIETLRAINPSQATLYQNPKLFDADPNLN</sequence>
<dbReference type="Gene3D" id="3.40.1740.10">
    <property type="entry name" value="VC0467-like"/>
    <property type="match status" value="1"/>
</dbReference>
<gene>
    <name evidence="2" type="ORF">KS4_05310</name>
</gene>
<keyword evidence="3" id="KW-1185">Reference proteome</keyword>
<dbReference type="RefSeq" id="WP_145074181.1">
    <property type="nucleotide sequence ID" value="NZ_CP036425.1"/>
</dbReference>
<evidence type="ECO:0000256" key="1">
    <source>
        <dbReference type="ARBA" id="ARBA00009600"/>
    </source>
</evidence>
<protein>
    <recommendedName>
        <fullName evidence="4">Transcriptional regulator</fullName>
    </recommendedName>
</protein>
<dbReference type="Proteomes" id="UP000317369">
    <property type="component" value="Chromosome"/>
</dbReference>